<accession>A0A1U7LK38</accession>
<gene>
    <name evidence="1" type="ORF">NEOLI_002270</name>
</gene>
<evidence type="ECO:0000313" key="1">
    <source>
        <dbReference type="EMBL" id="OLL23020.1"/>
    </source>
</evidence>
<dbReference type="EMBL" id="LXFE01002367">
    <property type="protein sequence ID" value="OLL23020.1"/>
    <property type="molecule type" value="Genomic_DNA"/>
</dbReference>
<comment type="caution">
    <text evidence="1">The sequence shown here is derived from an EMBL/GenBank/DDBJ whole genome shotgun (WGS) entry which is preliminary data.</text>
</comment>
<dbReference type="AlphaFoldDB" id="A0A1U7LK38"/>
<reference evidence="1 2" key="1">
    <citation type="submission" date="2016-04" db="EMBL/GenBank/DDBJ databases">
        <title>Evolutionary innovation and constraint leading to complex multicellularity in the Ascomycota.</title>
        <authorList>
            <person name="Cisse O."/>
            <person name="Nguyen A."/>
            <person name="Hewitt D.A."/>
            <person name="Jedd G."/>
            <person name="Stajich J.E."/>
        </authorList>
    </citation>
    <scope>NUCLEOTIDE SEQUENCE [LARGE SCALE GENOMIC DNA]</scope>
    <source>
        <strain evidence="1 2">DAH-3</strain>
    </source>
</reference>
<protein>
    <submittedName>
        <fullName evidence="1">Uncharacterized protein</fullName>
    </submittedName>
</protein>
<name>A0A1U7LK38_NEOID</name>
<organism evidence="1 2">
    <name type="scientific">Neolecta irregularis (strain DAH-3)</name>
    <dbReference type="NCBI Taxonomy" id="1198029"/>
    <lineage>
        <taxon>Eukaryota</taxon>
        <taxon>Fungi</taxon>
        <taxon>Dikarya</taxon>
        <taxon>Ascomycota</taxon>
        <taxon>Taphrinomycotina</taxon>
        <taxon>Neolectales</taxon>
        <taxon>Neolectaceae</taxon>
        <taxon>Neolecta</taxon>
    </lineage>
</organism>
<proteinExistence type="predicted"/>
<sequence length="249" mass="28920">MNSIDRLVDHYRLDGERLEKIKSEGSEIFKRQLSICRAQKEYIIPQSIEVIRLLPDYDELPAKYSPEIALFSGKSGLWGLRLGGQSGYFMCFIMNINEDTESVNGLNIVYYDWLDRMTQYVCRGPTLVGHTDLRVDEIRDFGLALIRIFGEQHAIWNCQEFVKYLLSTLTFRREIYQNFLPSTANLVALPFSLKCSSPNPRKDEKWRTISDSVLFEGYDAIRQPKIKRLKRKHRISRNSLAGKQLCPVS</sequence>
<evidence type="ECO:0000313" key="2">
    <source>
        <dbReference type="Proteomes" id="UP000186594"/>
    </source>
</evidence>
<dbReference type="Proteomes" id="UP000186594">
    <property type="component" value="Unassembled WGS sequence"/>
</dbReference>
<keyword evidence="2" id="KW-1185">Reference proteome</keyword>